<sequence>MVHSSGEERTDIFNWALNVFLVKVLEQHGSRWAVFGVALSVVVALPNVDGKTHRTDLPDNGFRFLPLDAEKVIPSSIPFGDRAIELEGNAPALTRSFIALWTILPIVVISLAFLSWARRRKDQELYERVLETYNSQKEMLDRTERMHAELCEKNTGIQEWNSVQFPPEGQPGQDVRGTQTEIQRDENPSSQKENIADQKQAQPHTARPANQCPEVAVSIDPHPQDTLGPAFVTIPLHKSPDPPSSAISSGTRTENIIVMDDGIEEDFPIPENRKIRIDSIAVYCAKKKKLSQQSSQFGSG</sequence>
<dbReference type="Proteomes" id="UP000005240">
    <property type="component" value="Unassembled WGS sequence"/>
</dbReference>
<evidence type="ECO:0000313" key="4">
    <source>
        <dbReference type="EnsemblFungi" id="PTTG_28270-t43_1-p1"/>
    </source>
</evidence>
<keyword evidence="2" id="KW-0472">Membrane</keyword>
<keyword evidence="2" id="KW-0812">Transmembrane</keyword>
<reference evidence="3" key="1">
    <citation type="submission" date="2009-11" db="EMBL/GenBank/DDBJ databases">
        <authorList>
            <consortium name="The Broad Institute Genome Sequencing Platform"/>
            <person name="Ward D."/>
            <person name="Feldgarden M."/>
            <person name="Earl A."/>
            <person name="Young S.K."/>
            <person name="Zeng Q."/>
            <person name="Koehrsen M."/>
            <person name="Alvarado L."/>
            <person name="Berlin A."/>
            <person name="Bochicchio J."/>
            <person name="Borenstein D."/>
            <person name="Chapman S.B."/>
            <person name="Chen Z."/>
            <person name="Engels R."/>
            <person name="Freedman E."/>
            <person name="Gellesch M."/>
            <person name="Goldberg J."/>
            <person name="Griggs A."/>
            <person name="Gujja S."/>
            <person name="Heilman E."/>
            <person name="Heiman D."/>
            <person name="Hepburn T."/>
            <person name="Howarth C."/>
            <person name="Jen D."/>
            <person name="Larson L."/>
            <person name="Lewis B."/>
            <person name="Mehta T."/>
            <person name="Park D."/>
            <person name="Pearson M."/>
            <person name="Roberts A."/>
            <person name="Saif S."/>
            <person name="Shea T."/>
            <person name="Shenoy N."/>
            <person name="Sisk P."/>
            <person name="Stolte C."/>
            <person name="Sykes S."/>
            <person name="Thomson T."/>
            <person name="Walk T."/>
            <person name="White J."/>
            <person name="Yandava C."/>
            <person name="Izard J."/>
            <person name="Baranova O.V."/>
            <person name="Blanton J.M."/>
            <person name="Tanner A.C."/>
            <person name="Dewhirst F.E."/>
            <person name="Haas B."/>
            <person name="Nusbaum C."/>
            <person name="Birren B."/>
        </authorList>
    </citation>
    <scope>NUCLEOTIDE SEQUENCE [LARGE SCALE GENOMIC DNA]</scope>
    <source>
        <strain evidence="3">1-1 BBBD Race 1</strain>
    </source>
</reference>
<keyword evidence="2" id="KW-1133">Transmembrane helix</keyword>
<feature type="compositionally biased region" description="Polar residues" evidence="1">
    <location>
        <begin position="188"/>
        <end position="203"/>
    </location>
</feature>
<dbReference type="OrthoDB" id="2498976at2759"/>
<organism evidence="3">
    <name type="scientific">Puccinia triticina (isolate 1-1 / race 1 (BBBD))</name>
    <name type="common">Brown leaf rust fungus</name>
    <dbReference type="NCBI Taxonomy" id="630390"/>
    <lineage>
        <taxon>Eukaryota</taxon>
        <taxon>Fungi</taxon>
        <taxon>Dikarya</taxon>
        <taxon>Basidiomycota</taxon>
        <taxon>Pucciniomycotina</taxon>
        <taxon>Pucciniomycetes</taxon>
        <taxon>Pucciniales</taxon>
        <taxon>Pucciniaceae</taxon>
        <taxon>Puccinia</taxon>
    </lineage>
</organism>
<dbReference type="EMBL" id="ADAS02000098">
    <property type="protein sequence ID" value="OAV90604.1"/>
    <property type="molecule type" value="Genomic_DNA"/>
</dbReference>
<evidence type="ECO:0000313" key="3">
    <source>
        <dbReference type="EMBL" id="OAV90604.1"/>
    </source>
</evidence>
<name>A0A180GDG4_PUCT1</name>
<protein>
    <submittedName>
        <fullName evidence="3 4">Uncharacterized protein</fullName>
    </submittedName>
</protein>
<reference evidence="3" key="2">
    <citation type="submission" date="2016-05" db="EMBL/GenBank/DDBJ databases">
        <title>Comparative analysis highlights variable genome content of wheat rusts and divergence of the mating loci.</title>
        <authorList>
            <person name="Cuomo C.A."/>
            <person name="Bakkeren G."/>
            <person name="Szabo L."/>
            <person name="Khalil H."/>
            <person name="Joly D."/>
            <person name="Goldberg J."/>
            <person name="Young S."/>
            <person name="Zeng Q."/>
            <person name="Fellers J."/>
        </authorList>
    </citation>
    <scope>NUCLEOTIDE SEQUENCE [LARGE SCALE GENOMIC DNA]</scope>
    <source>
        <strain evidence="3">1-1 BBBD Race 1</strain>
    </source>
</reference>
<reference evidence="4 5" key="3">
    <citation type="journal article" date="2017" name="G3 (Bethesda)">
        <title>Comparative analysis highlights variable genome content of wheat rusts and divergence of the mating loci.</title>
        <authorList>
            <person name="Cuomo C.A."/>
            <person name="Bakkeren G."/>
            <person name="Khalil H.B."/>
            <person name="Panwar V."/>
            <person name="Joly D."/>
            <person name="Linning R."/>
            <person name="Sakthikumar S."/>
            <person name="Song X."/>
            <person name="Adiconis X."/>
            <person name="Fan L."/>
            <person name="Goldberg J.M."/>
            <person name="Levin J.Z."/>
            <person name="Young S."/>
            <person name="Zeng Q."/>
            <person name="Anikster Y."/>
            <person name="Bruce M."/>
            <person name="Wang M."/>
            <person name="Yin C."/>
            <person name="McCallum B."/>
            <person name="Szabo L.J."/>
            <person name="Hulbert S."/>
            <person name="Chen X."/>
            <person name="Fellers J.P."/>
        </authorList>
    </citation>
    <scope>NUCLEOTIDE SEQUENCE</scope>
    <source>
        <strain evidence="5">Isolate 1-1 / race 1 (BBBD)</strain>
        <strain evidence="4">isolate 1-1 / race 1 (BBBD)</strain>
    </source>
</reference>
<feature type="transmembrane region" description="Helical" evidence="2">
    <location>
        <begin position="98"/>
        <end position="117"/>
    </location>
</feature>
<evidence type="ECO:0000256" key="1">
    <source>
        <dbReference type="SAM" id="MobiDB-lite"/>
    </source>
</evidence>
<evidence type="ECO:0000256" key="2">
    <source>
        <dbReference type="SAM" id="Phobius"/>
    </source>
</evidence>
<accession>A0A180GDG4</accession>
<gene>
    <name evidence="3" type="ORF">PTTG_28270</name>
</gene>
<evidence type="ECO:0000313" key="5">
    <source>
        <dbReference type="Proteomes" id="UP000005240"/>
    </source>
</evidence>
<proteinExistence type="predicted"/>
<reference evidence="4" key="4">
    <citation type="submission" date="2025-05" db="UniProtKB">
        <authorList>
            <consortium name="EnsemblFungi"/>
        </authorList>
    </citation>
    <scope>IDENTIFICATION</scope>
    <source>
        <strain evidence="4">isolate 1-1 / race 1 (BBBD)</strain>
    </source>
</reference>
<feature type="region of interest" description="Disordered" evidence="1">
    <location>
        <begin position="158"/>
        <end position="209"/>
    </location>
</feature>
<keyword evidence="5" id="KW-1185">Reference proteome</keyword>
<dbReference type="AlphaFoldDB" id="A0A180GDG4"/>
<dbReference type="VEuPathDB" id="FungiDB:PTTG_28270"/>
<dbReference type="EnsemblFungi" id="PTTG_28270-t43_1">
    <property type="protein sequence ID" value="PTTG_28270-t43_1-p1"/>
    <property type="gene ID" value="PTTG_28270"/>
</dbReference>